<proteinExistence type="predicted"/>
<dbReference type="Proteomes" id="UP000825051">
    <property type="component" value="Chromosome"/>
</dbReference>
<dbReference type="SUPFAM" id="SSF52266">
    <property type="entry name" value="SGNH hydrolase"/>
    <property type="match status" value="1"/>
</dbReference>
<dbReference type="AlphaFoldDB" id="A0A8F9TSX6"/>
<evidence type="ECO:0000256" key="1">
    <source>
        <dbReference type="SAM" id="SignalP"/>
    </source>
</evidence>
<dbReference type="InterPro" id="IPR036514">
    <property type="entry name" value="SGNH_hydro_sf"/>
</dbReference>
<organism evidence="2 3">
    <name type="scientific">Horticoccus luteus</name>
    <dbReference type="NCBI Taxonomy" id="2862869"/>
    <lineage>
        <taxon>Bacteria</taxon>
        <taxon>Pseudomonadati</taxon>
        <taxon>Verrucomicrobiota</taxon>
        <taxon>Opitutia</taxon>
        <taxon>Opitutales</taxon>
        <taxon>Opitutaceae</taxon>
        <taxon>Horticoccus</taxon>
    </lineage>
</organism>
<name>A0A8F9TSX6_9BACT</name>
<dbReference type="RefSeq" id="WP_220161570.1">
    <property type="nucleotide sequence ID" value="NZ_CP080507.1"/>
</dbReference>
<protein>
    <recommendedName>
        <fullName evidence="4">SGNH/GDSL hydrolase family protein</fullName>
    </recommendedName>
</protein>
<gene>
    <name evidence="2" type="ORF">K0B96_14350</name>
</gene>
<keyword evidence="1" id="KW-0732">Signal</keyword>
<accession>A0A8F9TSX6</accession>
<dbReference type="GO" id="GO:0016788">
    <property type="term" value="F:hydrolase activity, acting on ester bonds"/>
    <property type="evidence" value="ECO:0007669"/>
    <property type="project" value="UniProtKB-ARBA"/>
</dbReference>
<sequence>MFLAGCRRLACATNTFSRFGSSFARLGLCSLLAIGGASAAEATAMAPEYLDYIRANVASRHEVEVFINDGGWAKFDPELGYILGNSMPHDGFEKSMTLSTAQANGARRSFMYPARPCRINTYGDSFTQCHQVNDGETWQEYLAGHLGEPVRNFGMGGYGVYQAYRRLLREETTDHGAEYLVFYLWGDDHIRSLLRCRYMNFREWTARQTEIEGEGVMFHGNFWPNIEMDLATGKMVEHESRIRTAADVYNMTNPDWMAENMRGDLALQMSLYKKGLIRAPDWEALRKLAGWLDFAVNWDDPARRDDAITGLLDAYSFAATKYILTKAQAFAAAQHKKLLVVLFDPNRVTRSLLAGETSRYDQPVVDFLAQHNFKVFDMNLVHVADFKAFNLSIDRYYDRYFIGHYSPAGNHFFATAIGATIADWLDPKPIIYRTDQHQTTDFKGYLEGHN</sequence>
<dbReference type="KEGG" id="ole:K0B96_14350"/>
<dbReference type="Gene3D" id="3.40.50.1110">
    <property type="entry name" value="SGNH hydrolase"/>
    <property type="match status" value="1"/>
</dbReference>
<evidence type="ECO:0008006" key="4">
    <source>
        <dbReference type="Google" id="ProtNLM"/>
    </source>
</evidence>
<evidence type="ECO:0000313" key="3">
    <source>
        <dbReference type="Proteomes" id="UP000825051"/>
    </source>
</evidence>
<feature type="signal peptide" evidence="1">
    <location>
        <begin position="1"/>
        <end position="39"/>
    </location>
</feature>
<reference evidence="2" key="1">
    <citation type="submission" date="2021-08" db="EMBL/GenBank/DDBJ databases">
        <title>Genome of a novel bacterium of the phylum Verrucomicrobia, Oleiharenicola sp. KSB-15.</title>
        <authorList>
            <person name="Chung J.-H."/>
            <person name="Ahn J.-H."/>
            <person name="Yoon Y."/>
            <person name="Kim D.-Y."/>
            <person name="An S.-H."/>
            <person name="Park I."/>
            <person name="Yeon J."/>
        </authorList>
    </citation>
    <scope>NUCLEOTIDE SEQUENCE</scope>
    <source>
        <strain evidence="2">KSB-15</strain>
    </source>
</reference>
<keyword evidence="3" id="KW-1185">Reference proteome</keyword>
<evidence type="ECO:0000313" key="2">
    <source>
        <dbReference type="EMBL" id="QYM78466.1"/>
    </source>
</evidence>
<dbReference type="EMBL" id="CP080507">
    <property type="protein sequence ID" value="QYM78466.1"/>
    <property type="molecule type" value="Genomic_DNA"/>
</dbReference>
<feature type="chain" id="PRO_5034024356" description="SGNH/GDSL hydrolase family protein" evidence="1">
    <location>
        <begin position="40"/>
        <end position="450"/>
    </location>
</feature>